<proteinExistence type="predicted"/>
<dbReference type="EMBL" id="MFFW01000017">
    <property type="protein sequence ID" value="OGF24444.1"/>
    <property type="molecule type" value="Genomic_DNA"/>
</dbReference>
<accession>A0A1F5SCN1</accession>
<dbReference type="Gene3D" id="3.60.21.10">
    <property type="match status" value="1"/>
</dbReference>
<evidence type="ECO:0000256" key="1">
    <source>
        <dbReference type="PIRSR" id="PIRSR004789-50"/>
    </source>
</evidence>
<feature type="active site" description="Proton donor" evidence="1">
    <location>
        <position position="68"/>
    </location>
</feature>
<dbReference type="InterPro" id="IPR029052">
    <property type="entry name" value="Metallo-depent_PP-like"/>
</dbReference>
<dbReference type="PIRSF" id="PIRSF004789">
    <property type="entry name" value="DR1281"/>
    <property type="match status" value="1"/>
</dbReference>
<dbReference type="PANTHER" id="PTHR36303:SF1">
    <property type="entry name" value="2',3'-CYCLIC-NUCLEOTIDE 2'-PHOSPHODIESTERASE"/>
    <property type="match status" value="1"/>
</dbReference>
<name>A0A1F5SCN1_9BACT</name>
<reference evidence="2 3" key="1">
    <citation type="journal article" date="2016" name="Nat. Commun.">
        <title>Thousands of microbial genomes shed light on interconnected biogeochemical processes in an aquifer system.</title>
        <authorList>
            <person name="Anantharaman K."/>
            <person name="Brown C.T."/>
            <person name="Hug L.A."/>
            <person name="Sharon I."/>
            <person name="Castelle C.J."/>
            <person name="Probst A.J."/>
            <person name="Thomas B.C."/>
            <person name="Singh A."/>
            <person name="Wilkins M.J."/>
            <person name="Karaoz U."/>
            <person name="Brodie E.L."/>
            <person name="Williams K.H."/>
            <person name="Hubbard S.S."/>
            <person name="Banfield J.F."/>
        </authorList>
    </citation>
    <scope>NUCLEOTIDE SEQUENCE [LARGE SCALE GENOMIC DNA]</scope>
</reference>
<dbReference type="STRING" id="1797989.A3H66_03000"/>
<dbReference type="PANTHER" id="PTHR36303">
    <property type="entry name" value="2',3'-CYCLIC-NUCLEOTIDE 2'-PHOSPHODIESTERASE"/>
    <property type="match status" value="1"/>
</dbReference>
<evidence type="ECO:0008006" key="4">
    <source>
        <dbReference type="Google" id="ProtNLM"/>
    </source>
</evidence>
<organism evidence="2 3">
    <name type="scientific">Candidatus Falkowbacteria bacterium RIFCSPLOWO2_02_FULL_45_21</name>
    <dbReference type="NCBI Taxonomy" id="1797989"/>
    <lineage>
        <taxon>Bacteria</taxon>
        <taxon>Candidatus Falkowiibacteriota</taxon>
    </lineage>
</organism>
<dbReference type="SUPFAM" id="SSF56300">
    <property type="entry name" value="Metallo-dependent phosphatases"/>
    <property type="match status" value="1"/>
</dbReference>
<evidence type="ECO:0000313" key="3">
    <source>
        <dbReference type="Proteomes" id="UP000178783"/>
    </source>
</evidence>
<dbReference type="InterPro" id="IPR005235">
    <property type="entry name" value="YmdB-like"/>
</dbReference>
<evidence type="ECO:0000313" key="2">
    <source>
        <dbReference type="EMBL" id="OGF24444.1"/>
    </source>
</evidence>
<gene>
    <name evidence="2" type="ORF">A3H66_03000</name>
</gene>
<dbReference type="GO" id="GO:0004113">
    <property type="term" value="F:2',3'-cyclic-nucleotide 3'-phosphodiesterase activity"/>
    <property type="evidence" value="ECO:0007669"/>
    <property type="project" value="TreeGrafter"/>
</dbReference>
<dbReference type="AlphaFoldDB" id="A0A1F5SCN1"/>
<sequence length="264" mass="28283">MNVLFIGDINGKIGRRAAAKILPKLKSELRPDLVIANADNLAHGNGVSKDTIEEMITAGVGWFTGGDHCFGNTAHLGLYDSELPLLRPANYAASAPGRGQVLVEINGRKILLISLVGQVFMPLQFNNPFAEADKILSNLASNNISAIIVDIHAEATSEKLALFNYLDGRTSAILGTHTHIMTADAKISTAGTAYITDVGQTGFADGVLGVEKQGIIKTFLTQIKYPHVLPESGQAIFNAVFLKIDDKTKKTAAIKPITKYLEIS</sequence>
<protein>
    <recommendedName>
        <fullName evidence="4">Metallophosphoesterase</fullName>
    </recommendedName>
</protein>
<comment type="caution">
    <text evidence="2">The sequence shown here is derived from an EMBL/GenBank/DDBJ whole genome shotgun (WGS) entry which is preliminary data.</text>
</comment>
<dbReference type="Proteomes" id="UP000178783">
    <property type="component" value="Unassembled WGS sequence"/>
</dbReference>
<dbReference type="Pfam" id="PF13277">
    <property type="entry name" value="YmdB"/>
    <property type="match status" value="1"/>
</dbReference>